<keyword evidence="4 5" id="KW-0472">Membrane</keyword>
<feature type="transmembrane region" description="Helical" evidence="5">
    <location>
        <begin position="72"/>
        <end position="97"/>
    </location>
</feature>
<dbReference type="Proteomes" id="UP001374579">
    <property type="component" value="Unassembled WGS sequence"/>
</dbReference>
<dbReference type="AlphaFoldDB" id="A0AAN9BYB6"/>
<reference evidence="6 7" key="1">
    <citation type="submission" date="2024-02" db="EMBL/GenBank/DDBJ databases">
        <title>Chromosome-scale genome assembly of the rough periwinkle Littorina saxatilis.</title>
        <authorList>
            <person name="De Jode A."/>
            <person name="Faria R."/>
            <person name="Formenti G."/>
            <person name="Sims Y."/>
            <person name="Smith T.P."/>
            <person name="Tracey A."/>
            <person name="Wood J.M.D."/>
            <person name="Zagrodzka Z.B."/>
            <person name="Johannesson K."/>
            <person name="Butlin R.K."/>
            <person name="Leder E.H."/>
        </authorList>
    </citation>
    <scope>NUCLEOTIDE SEQUENCE [LARGE SCALE GENOMIC DNA]</scope>
    <source>
        <strain evidence="6">Snail1</strain>
        <tissue evidence="6">Muscle</tissue>
    </source>
</reference>
<keyword evidence="7" id="KW-1185">Reference proteome</keyword>
<evidence type="ECO:0000256" key="4">
    <source>
        <dbReference type="ARBA" id="ARBA00023136"/>
    </source>
</evidence>
<keyword evidence="3 5" id="KW-1133">Transmembrane helix</keyword>
<evidence type="ECO:0000256" key="5">
    <source>
        <dbReference type="SAM" id="Phobius"/>
    </source>
</evidence>
<dbReference type="PANTHER" id="PTHR10671">
    <property type="entry name" value="EPITHELIAL MEMBRANE PROTEIN-RELATED"/>
    <property type="match status" value="1"/>
</dbReference>
<proteinExistence type="predicted"/>
<feature type="transmembrane region" description="Helical" evidence="5">
    <location>
        <begin position="109"/>
        <end position="130"/>
    </location>
</feature>
<accession>A0AAN9BYB6</accession>
<dbReference type="EMBL" id="JBAMIC010000002">
    <property type="protein sequence ID" value="KAK7113766.1"/>
    <property type="molecule type" value="Genomic_DNA"/>
</dbReference>
<comment type="caution">
    <text evidence="6">The sequence shown here is derived from an EMBL/GenBank/DDBJ whole genome shotgun (WGS) entry which is preliminary data.</text>
</comment>
<evidence type="ECO:0000256" key="2">
    <source>
        <dbReference type="ARBA" id="ARBA00022692"/>
    </source>
</evidence>
<feature type="transmembrane region" description="Helical" evidence="5">
    <location>
        <begin position="161"/>
        <end position="184"/>
    </location>
</feature>
<evidence type="ECO:0000313" key="7">
    <source>
        <dbReference type="Proteomes" id="UP001374579"/>
    </source>
</evidence>
<evidence type="ECO:0000256" key="1">
    <source>
        <dbReference type="ARBA" id="ARBA00004141"/>
    </source>
</evidence>
<sequence length="200" mass="21886">MGLGVGKIACVAVILLGILMQLIGFCAPYWATAEIFDRIMSCGLWYYCEDVVGETQCDPYTWTEYDLVSYYVSFYAVHLSVGLATLLSIVIVVLFVAKLLGDDNSATSVGVCGVIAGVLGIIAAAVFFGLPVKSLNLYYGNFQAQSFVFNYNKRFADYETAWAAIVYLVGSGLMLFSSVALFFIPSSDIPSSNRVDMRHY</sequence>
<dbReference type="Gene3D" id="1.20.140.150">
    <property type="match status" value="1"/>
</dbReference>
<name>A0AAN9BYB6_9CAEN</name>
<dbReference type="PANTHER" id="PTHR10671:SF108">
    <property type="entry name" value="CLAUDIN FAMILY PROTEIN-RELATED"/>
    <property type="match status" value="1"/>
</dbReference>
<organism evidence="6 7">
    <name type="scientific">Littorina saxatilis</name>
    <dbReference type="NCBI Taxonomy" id="31220"/>
    <lineage>
        <taxon>Eukaryota</taxon>
        <taxon>Metazoa</taxon>
        <taxon>Spiralia</taxon>
        <taxon>Lophotrochozoa</taxon>
        <taxon>Mollusca</taxon>
        <taxon>Gastropoda</taxon>
        <taxon>Caenogastropoda</taxon>
        <taxon>Littorinimorpha</taxon>
        <taxon>Littorinoidea</taxon>
        <taxon>Littorinidae</taxon>
        <taxon>Littorina</taxon>
    </lineage>
</organism>
<evidence type="ECO:0000256" key="3">
    <source>
        <dbReference type="ARBA" id="ARBA00022989"/>
    </source>
</evidence>
<dbReference type="GO" id="GO:0005886">
    <property type="term" value="C:plasma membrane"/>
    <property type="evidence" value="ECO:0007669"/>
    <property type="project" value="TreeGrafter"/>
</dbReference>
<protein>
    <recommendedName>
        <fullName evidence="8">Claudin</fullName>
    </recommendedName>
</protein>
<keyword evidence="2 5" id="KW-0812">Transmembrane</keyword>
<dbReference type="InterPro" id="IPR050579">
    <property type="entry name" value="PMP-22/EMP/MP20-like"/>
</dbReference>
<gene>
    <name evidence="6" type="ORF">V1264_012995</name>
</gene>
<evidence type="ECO:0000313" key="6">
    <source>
        <dbReference type="EMBL" id="KAK7113766.1"/>
    </source>
</evidence>
<evidence type="ECO:0008006" key="8">
    <source>
        <dbReference type="Google" id="ProtNLM"/>
    </source>
</evidence>
<feature type="transmembrane region" description="Helical" evidence="5">
    <location>
        <begin position="12"/>
        <end position="31"/>
    </location>
</feature>
<comment type="subcellular location">
    <subcellularLocation>
        <location evidence="1">Membrane</location>
        <topology evidence="1">Multi-pass membrane protein</topology>
    </subcellularLocation>
</comment>